<sequence length="153" mass="16852">MTCASTNLAMRIEIALHPSITPRKLLATKTQIFAELEYLRESSEYWSSLIWTLRMFEAVIARTRLGLTEASPNEPCEGDADTISINARVNAADAQSRQSECSNSGTCEAWDDAADLNFPVSDDVFGILPVTDNYDWLQNLFGTTDVLDPAGSL</sequence>
<name>A0A0D2HEV8_9EURO</name>
<accession>A0A0D2HEV8</accession>
<protein>
    <recommendedName>
        <fullName evidence="3">Transcription factor domain-containing protein</fullName>
    </recommendedName>
</protein>
<proteinExistence type="predicted"/>
<reference evidence="1 2" key="1">
    <citation type="submission" date="2015-01" db="EMBL/GenBank/DDBJ databases">
        <title>The Genome Sequence of Rhinocladiella mackenzie CBS 650.93.</title>
        <authorList>
            <consortium name="The Broad Institute Genomics Platform"/>
            <person name="Cuomo C."/>
            <person name="de Hoog S."/>
            <person name="Gorbushina A."/>
            <person name="Stielow B."/>
            <person name="Teixiera M."/>
            <person name="Abouelleil A."/>
            <person name="Chapman S.B."/>
            <person name="Priest M."/>
            <person name="Young S.K."/>
            <person name="Wortman J."/>
            <person name="Nusbaum C."/>
            <person name="Birren B."/>
        </authorList>
    </citation>
    <scope>NUCLEOTIDE SEQUENCE [LARGE SCALE GENOMIC DNA]</scope>
    <source>
        <strain evidence="1 2">CBS 650.93</strain>
    </source>
</reference>
<dbReference type="RefSeq" id="XP_013276344.1">
    <property type="nucleotide sequence ID" value="XM_013420890.1"/>
</dbReference>
<dbReference type="EMBL" id="KN847475">
    <property type="protein sequence ID" value="KIX09208.1"/>
    <property type="molecule type" value="Genomic_DNA"/>
</dbReference>
<evidence type="ECO:0008006" key="3">
    <source>
        <dbReference type="Google" id="ProtNLM"/>
    </source>
</evidence>
<evidence type="ECO:0000313" key="2">
    <source>
        <dbReference type="Proteomes" id="UP000053617"/>
    </source>
</evidence>
<keyword evidence="2" id="KW-1185">Reference proteome</keyword>
<dbReference type="HOGENOM" id="CLU_1786637_0_0_1"/>
<dbReference type="OrthoDB" id="4158499at2759"/>
<dbReference type="VEuPathDB" id="FungiDB:Z518_00287"/>
<evidence type="ECO:0000313" key="1">
    <source>
        <dbReference type="EMBL" id="KIX09208.1"/>
    </source>
</evidence>
<organism evidence="1 2">
    <name type="scientific">Rhinocladiella mackenziei CBS 650.93</name>
    <dbReference type="NCBI Taxonomy" id="1442369"/>
    <lineage>
        <taxon>Eukaryota</taxon>
        <taxon>Fungi</taxon>
        <taxon>Dikarya</taxon>
        <taxon>Ascomycota</taxon>
        <taxon>Pezizomycotina</taxon>
        <taxon>Eurotiomycetes</taxon>
        <taxon>Chaetothyriomycetidae</taxon>
        <taxon>Chaetothyriales</taxon>
        <taxon>Herpotrichiellaceae</taxon>
        <taxon>Rhinocladiella</taxon>
    </lineage>
</organism>
<dbReference type="GeneID" id="25288358"/>
<dbReference type="Proteomes" id="UP000053617">
    <property type="component" value="Unassembled WGS sequence"/>
</dbReference>
<dbReference type="AlphaFoldDB" id="A0A0D2HEV8"/>
<gene>
    <name evidence="1" type="ORF">Z518_00287</name>
</gene>